<feature type="region of interest" description="Disordered" evidence="2">
    <location>
        <begin position="1"/>
        <end position="69"/>
    </location>
</feature>
<dbReference type="InterPro" id="IPR024253">
    <property type="entry name" value="Phosducin_thioredoxin-like_dom"/>
</dbReference>
<feature type="domain" description="Phosducin" evidence="3">
    <location>
        <begin position="55"/>
        <end position="247"/>
    </location>
</feature>
<keyword evidence="5" id="KW-1185">Reference proteome</keyword>
<accession>A0A2P6NUV0</accession>
<organism evidence="4 5">
    <name type="scientific">Planoprotostelium fungivorum</name>
    <dbReference type="NCBI Taxonomy" id="1890364"/>
    <lineage>
        <taxon>Eukaryota</taxon>
        <taxon>Amoebozoa</taxon>
        <taxon>Evosea</taxon>
        <taxon>Variosea</taxon>
        <taxon>Cavosteliida</taxon>
        <taxon>Cavosteliaceae</taxon>
        <taxon>Planoprotostelium</taxon>
    </lineage>
</organism>
<dbReference type="PANTHER" id="PTHR46052:SF1">
    <property type="entry name" value="PHOSDUCIN-LIKE PROTEIN"/>
    <property type="match status" value="1"/>
</dbReference>
<gene>
    <name evidence="4" type="ORF">PROFUN_02445</name>
</gene>
<dbReference type="InterPro" id="IPR036249">
    <property type="entry name" value="Thioredoxin-like_sf"/>
</dbReference>
<evidence type="ECO:0000313" key="4">
    <source>
        <dbReference type="EMBL" id="PRP87745.1"/>
    </source>
</evidence>
<dbReference type="PANTHER" id="PTHR46052">
    <property type="entry name" value="PHOSDUCIN-LIKE PROTEIN"/>
    <property type="match status" value="1"/>
</dbReference>
<dbReference type="Gene3D" id="3.40.30.10">
    <property type="entry name" value="Glutaredoxin"/>
    <property type="match status" value="1"/>
</dbReference>
<feature type="compositionally biased region" description="Basic and acidic residues" evidence="2">
    <location>
        <begin position="13"/>
        <end position="25"/>
    </location>
</feature>
<reference evidence="4 5" key="1">
    <citation type="journal article" date="2018" name="Genome Biol. Evol.">
        <title>Multiple Roots of Fruiting Body Formation in Amoebozoa.</title>
        <authorList>
            <person name="Hillmann F."/>
            <person name="Forbes G."/>
            <person name="Novohradska S."/>
            <person name="Ferling I."/>
            <person name="Riege K."/>
            <person name="Groth M."/>
            <person name="Westermann M."/>
            <person name="Marz M."/>
            <person name="Spaller T."/>
            <person name="Winckler T."/>
            <person name="Schaap P."/>
            <person name="Glockner G."/>
        </authorList>
    </citation>
    <scope>NUCLEOTIDE SEQUENCE [LARGE SCALE GENOMIC DNA]</scope>
    <source>
        <strain evidence="4 5">Jena</strain>
    </source>
</reference>
<dbReference type="Pfam" id="PF02114">
    <property type="entry name" value="Phosducin"/>
    <property type="match status" value="1"/>
</dbReference>
<protein>
    <recommendedName>
        <fullName evidence="3">Phosducin domain-containing protein</fullName>
    </recommendedName>
</protein>
<comment type="caution">
    <text evidence="4">The sequence shown here is derived from an EMBL/GenBank/DDBJ whole genome shotgun (WGS) entry which is preliminary data.</text>
</comment>
<evidence type="ECO:0000256" key="2">
    <source>
        <dbReference type="SAM" id="MobiDB-lite"/>
    </source>
</evidence>
<dbReference type="InParanoid" id="A0A2P6NUV0"/>
<evidence type="ECO:0000313" key="5">
    <source>
        <dbReference type="Proteomes" id="UP000241769"/>
    </source>
</evidence>
<dbReference type="Gene3D" id="1.10.168.10">
    <property type="entry name" value="Phosducin, domain 2"/>
    <property type="match status" value="1"/>
</dbReference>
<dbReference type="SUPFAM" id="SSF52833">
    <property type="entry name" value="Thioredoxin-like"/>
    <property type="match status" value="1"/>
</dbReference>
<sequence>MGALSAEKQYSVHAEETAESRRVRTDEDEDGNELAPTTTWVDEEPAERPILRSKGNTGVKGVLADAARARESERIEREIENMKTQHRLQKMAITVDPSREQAKTEKEEEPDELLEDEDDEFFAEYRKKQMERFKGKKTFGFLMNVTQEEFVNCIDSEASDVSVVIHYYEDWHPSCVKINKLLASLAIQHQFTKFVRIYSHDVSDDFEEVALPAISIYRGGNLVTAQLRINESLPHAYDVDHLYEFLAGFLWNVFLWLNVIHGILLMPDSS</sequence>
<dbReference type="FunCoup" id="A0A2P6NUV0">
    <property type="interactions" value="147"/>
</dbReference>
<proteinExistence type="inferred from homology"/>
<evidence type="ECO:0000256" key="1">
    <source>
        <dbReference type="ARBA" id="ARBA00009686"/>
    </source>
</evidence>
<dbReference type="InterPro" id="IPR051499">
    <property type="entry name" value="Phosducin-like_reg"/>
</dbReference>
<dbReference type="OrthoDB" id="45518at2759"/>
<dbReference type="InterPro" id="IPR023196">
    <property type="entry name" value="Phosducin_N_dom_sf"/>
</dbReference>
<dbReference type="STRING" id="1890364.A0A2P6NUV0"/>
<name>A0A2P6NUV0_9EUKA</name>
<dbReference type="EMBL" id="MDYQ01000018">
    <property type="protein sequence ID" value="PRP87745.1"/>
    <property type="molecule type" value="Genomic_DNA"/>
</dbReference>
<dbReference type="AlphaFoldDB" id="A0A2P6NUV0"/>
<evidence type="ECO:0000259" key="3">
    <source>
        <dbReference type="Pfam" id="PF02114"/>
    </source>
</evidence>
<comment type="similarity">
    <text evidence="1">Belongs to the phosducin family.</text>
</comment>
<dbReference type="Proteomes" id="UP000241769">
    <property type="component" value="Unassembled WGS sequence"/>
</dbReference>